<reference evidence="3" key="1">
    <citation type="submission" date="2020-01" db="EMBL/GenBank/DDBJ databases">
        <title>Identification and distribution of gene clusters putatively required for synthesis of sphingolipid metabolism inhibitors in phylogenetically diverse species of the filamentous fungus Fusarium.</title>
        <authorList>
            <person name="Kim H.-S."/>
            <person name="Busman M."/>
            <person name="Brown D.W."/>
            <person name="Divon H."/>
            <person name="Uhlig S."/>
            <person name="Proctor R.H."/>
        </authorList>
    </citation>
    <scope>NUCLEOTIDE SEQUENCE</scope>
    <source>
        <strain evidence="3">NRRL 53441</strain>
    </source>
</reference>
<organism evidence="3 4">
    <name type="scientific">Fusarium austroafricanum</name>
    <dbReference type="NCBI Taxonomy" id="2364996"/>
    <lineage>
        <taxon>Eukaryota</taxon>
        <taxon>Fungi</taxon>
        <taxon>Dikarya</taxon>
        <taxon>Ascomycota</taxon>
        <taxon>Pezizomycotina</taxon>
        <taxon>Sordariomycetes</taxon>
        <taxon>Hypocreomycetidae</taxon>
        <taxon>Hypocreales</taxon>
        <taxon>Nectriaceae</taxon>
        <taxon>Fusarium</taxon>
        <taxon>Fusarium concolor species complex</taxon>
    </lineage>
</organism>
<dbReference type="InterPro" id="IPR052895">
    <property type="entry name" value="HetReg/Transcr_Mod"/>
</dbReference>
<dbReference type="OrthoDB" id="3477286at2759"/>
<accession>A0A8H4KBW8</accession>
<sequence length="560" mass="64082">MANIVPSEQNCCPPAPPDSEVSSGQTVSNSAPSQEIFATPGNHSFLQRFSYGDLDPLQHQIRLVHAFQKPGSDLIHGNLLPPQKLADISGQYHTISYCAGSAKVTRPIILNGLEFNVFANLDCALRETLAFWRTSDTSEEDCILWIDQICINQHSDSERSHQVGFMRDIYSNSKRTFICLTTADEETLSPHPFPWISQGMEFDKLTSWQYESMSAYLDSWESFYRLIERPWWRRAWIRQEFACSQNAVFLYQYQALDDPANTKLRGFCEVAKFLISRLPDGYRVESLLLQPKEQARLEDLKDACYRAHAHGALEAVISLLNSKDKWNVTFMDLKKLLLSSLQCKASDPRDKVFALLGLAHPGYNIEPNYDSSNTISEVLIDTAKRIILFEGNLDILSYAIRLKRAEMSDLPSWVPDWASPESHRPFIGHSEDYSEEQRNQSKNDILRSVRGLLVDVLKEPGASPFFSFFTYEDSITNNMFEVYCPFGTMEGDEIWLLEGSWGPYLLRPVRGGYGGYRLVGEIQNWTFPNDQGQDDLQDHFDQLLEDLLIQLRYSHVYNNV</sequence>
<evidence type="ECO:0000313" key="4">
    <source>
        <dbReference type="Proteomes" id="UP000605986"/>
    </source>
</evidence>
<dbReference type="EMBL" id="JAADJG010000446">
    <property type="protein sequence ID" value="KAF4446663.1"/>
    <property type="molecule type" value="Genomic_DNA"/>
</dbReference>
<name>A0A8H4KBW8_9HYPO</name>
<feature type="region of interest" description="Disordered" evidence="1">
    <location>
        <begin position="1"/>
        <end position="33"/>
    </location>
</feature>
<comment type="caution">
    <text evidence="3">The sequence shown here is derived from an EMBL/GenBank/DDBJ whole genome shotgun (WGS) entry which is preliminary data.</text>
</comment>
<feature type="compositionally biased region" description="Polar residues" evidence="1">
    <location>
        <begin position="20"/>
        <end position="33"/>
    </location>
</feature>
<dbReference type="PANTHER" id="PTHR24148">
    <property type="entry name" value="ANKYRIN REPEAT DOMAIN-CONTAINING PROTEIN 39 HOMOLOG-RELATED"/>
    <property type="match status" value="1"/>
</dbReference>
<dbReference type="AlphaFoldDB" id="A0A8H4KBW8"/>
<dbReference type="Proteomes" id="UP000605986">
    <property type="component" value="Unassembled WGS sequence"/>
</dbReference>
<proteinExistence type="predicted"/>
<dbReference type="PANTHER" id="PTHR24148:SF82">
    <property type="entry name" value="HETEROKARYON INCOMPATIBILITY DOMAIN-CONTAINING PROTEIN"/>
    <property type="match status" value="1"/>
</dbReference>
<evidence type="ECO:0000256" key="1">
    <source>
        <dbReference type="SAM" id="MobiDB-lite"/>
    </source>
</evidence>
<protein>
    <recommendedName>
        <fullName evidence="2">Heterokaryon incompatibility domain-containing protein</fullName>
    </recommendedName>
</protein>
<evidence type="ECO:0000313" key="3">
    <source>
        <dbReference type="EMBL" id="KAF4446663.1"/>
    </source>
</evidence>
<feature type="compositionally biased region" description="Polar residues" evidence="1">
    <location>
        <begin position="1"/>
        <end position="10"/>
    </location>
</feature>
<dbReference type="InterPro" id="IPR010730">
    <property type="entry name" value="HET"/>
</dbReference>
<evidence type="ECO:0000259" key="2">
    <source>
        <dbReference type="Pfam" id="PF06985"/>
    </source>
</evidence>
<feature type="domain" description="Heterokaryon incompatibility" evidence="2">
    <location>
        <begin position="92"/>
        <end position="240"/>
    </location>
</feature>
<gene>
    <name evidence="3" type="ORF">F53441_9704</name>
</gene>
<keyword evidence="4" id="KW-1185">Reference proteome</keyword>
<dbReference type="Pfam" id="PF06985">
    <property type="entry name" value="HET"/>
    <property type="match status" value="1"/>
</dbReference>